<evidence type="ECO:0000313" key="2">
    <source>
        <dbReference type="Proteomes" id="UP000323257"/>
    </source>
</evidence>
<dbReference type="EMBL" id="VNHS01000026">
    <property type="protein sequence ID" value="TYP67365.1"/>
    <property type="molecule type" value="Genomic_DNA"/>
</dbReference>
<comment type="caution">
    <text evidence="1">The sequence shown here is derived from an EMBL/GenBank/DDBJ whole genome shotgun (WGS) entry which is preliminary data.</text>
</comment>
<dbReference type="RefSeq" id="WP_148933739.1">
    <property type="nucleotide sequence ID" value="NZ_VNHS01000026.1"/>
</dbReference>
<accession>A0A5S5BK06</accession>
<dbReference type="Gene3D" id="1.25.40.10">
    <property type="entry name" value="Tetratricopeptide repeat domain"/>
    <property type="match status" value="1"/>
</dbReference>
<dbReference type="Pfam" id="PF12895">
    <property type="entry name" value="ANAPC3"/>
    <property type="match status" value="1"/>
</dbReference>
<dbReference type="OrthoDB" id="2836682at2"/>
<dbReference type="Proteomes" id="UP000323257">
    <property type="component" value="Unassembled WGS sequence"/>
</dbReference>
<protein>
    <submittedName>
        <fullName evidence="1">Anaphase-promoting complex subunit 3</fullName>
    </submittedName>
</protein>
<dbReference type="SUPFAM" id="SSF48452">
    <property type="entry name" value="TPR-like"/>
    <property type="match status" value="1"/>
</dbReference>
<proteinExistence type="predicted"/>
<sequence>MNIDQKAIEHLERNEYEAALALFKEAVNESRSVQSLTNLAWIYYHEESDTETALELVKEAIGLNPASHFPYNLLGEIYVALEKWEDASKVLLNSIAIRPSREANNNLAIANYHLGELNEASTIMLHRN</sequence>
<dbReference type="InterPro" id="IPR011990">
    <property type="entry name" value="TPR-like_helical_dom_sf"/>
</dbReference>
<dbReference type="AlphaFoldDB" id="A0A5S5BK06"/>
<keyword evidence="2" id="KW-1185">Reference proteome</keyword>
<reference evidence="1 2" key="1">
    <citation type="submission" date="2019-07" db="EMBL/GenBank/DDBJ databases">
        <title>Genomic Encyclopedia of Type Strains, Phase III (KMG-III): the genomes of soil and plant-associated and newly described type strains.</title>
        <authorList>
            <person name="Whitman W."/>
        </authorList>
    </citation>
    <scope>NUCLEOTIDE SEQUENCE [LARGE SCALE GENOMIC DNA]</scope>
    <source>
        <strain evidence="1 2">BL24</strain>
    </source>
</reference>
<organism evidence="1 2">
    <name type="scientific">Paenibacillus methanolicus</name>
    <dbReference type="NCBI Taxonomy" id="582686"/>
    <lineage>
        <taxon>Bacteria</taxon>
        <taxon>Bacillati</taxon>
        <taxon>Bacillota</taxon>
        <taxon>Bacilli</taxon>
        <taxon>Bacillales</taxon>
        <taxon>Paenibacillaceae</taxon>
        <taxon>Paenibacillus</taxon>
    </lineage>
</organism>
<name>A0A5S5BK06_9BACL</name>
<gene>
    <name evidence="1" type="ORF">BCM02_1261</name>
</gene>
<evidence type="ECO:0000313" key="1">
    <source>
        <dbReference type="EMBL" id="TYP67365.1"/>
    </source>
</evidence>